<accession>A0A2H9VP39</accession>
<dbReference type="PROSITE" id="PS50042">
    <property type="entry name" value="CNMP_BINDING_3"/>
    <property type="match status" value="1"/>
</dbReference>
<comment type="caution">
    <text evidence="6">The sequence shown here is derived from an EMBL/GenBank/DDBJ whole genome shotgun (WGS) entry which is preliminary data.</text>
</comment>
<feature type="domain" description="Cyclic nucleotide-binding" evidence="4">
    <location>
        <begin position="15"/>
        <end position="81"/>
    </location>
</feature>
<dbReference type="Proteomes" id="UP000242687">
    <property type="component" value="Unassembled WGS sequence"/>
</dbReference>
<dbReference type="InterPro" id="IPR000595">
    <property type="entry name" value="cNMP-bd_dom"/>
</dbReference>
<reference evidence="6 7" key="1">
    <citation type="submission" date="2017-11" db="EMBL/GenBank/DDBJ databases">
        <title>Genomic Encyclopedia of Archaeal and Bacterial Type Strains, Phase II (KMG-II): From Individual Species to Whole Genera.</title>
        <authorList>
            <person name="Goeker M."/>
        </authorList>
    </citation>
    <scope>NUCLEOTIDE SEQUENCE [LARGE SCALE GENOMIC DNA]</scope>
    <source>
        <strain evidence="6 7">DSM 28175</strain>
    </source>
</reference>
<evidence type="ECO:0000256" key="1">
    <source>
        <dbReference type="ARBA" id="ARBA00023015"/>
    </source>
</evidence>
<evidence type="ECO:0000259" key="5">
    <source>
        <dbReference type="PROSITE" id="PS51063"/>
    </source>
</evidence>
<dbReference type="Gene3D" id="1.10.10.10">
    <property type="entry name" value="Winged helix-like DNA-binding domain superfamily/Winged helix DNA-binding domain"/>
    <property type="match status" value="1"/>
</dbReference>
<evidence type="ECO:0000256" key="3">
    <source>
        <dbReference type="ARBA" id="ARBA00023163"/>
    </source>
</evidence>
<evidence type="ECO:0000313" key="6">
    <source>
        <dbReference type="EMBL" id="PJJ80081.1"/>
    </source>
</evidence>
<dbReference type="AlphaFoldDB" id="A0A2H9VP39"/>
<name>A0A2H9VP39_9SPHI</name>
<protein>
    <submittedName>
        <fullName evidence="6">CRP/FNR family transcriptional regulator</fullName>
    </submittedName>
</protein>
<dbReference type="GO" id="GO:0006355">
    <property type="term" value="P:regulation of DNA-templated transcription"/>
    <property type="evidence" value="ECO:0007669"/>
    <property type="project" value="InterPro"/>
</dbReference>
<dbReference type="Pfam" id="PF00027">
    <property type="entry name" value="cNMP_binding"/>
    <property type="match status" value="1"/>
</dbReference>
<dbReference type="RefSeq" id="WP_100342380.1">
    <property type="nucleotide sequence ID" value="NZ_PGFJ01000002.1"/>
</dbReference>
<dbReference type="Pfam" id="PF13545">
    <property type="entry name" value="HTH_Crp_2"/>
    <property type="match status" value="1"/>
</dbReference>
<evidence type="ECO:0000259" key="4">
    <source>
        <dbReference type="PROSITE" id="PS50042"/>
    </source>
</evidence>
<gene>
    <name evidence="6" type="ORF">CLV57_3225</name>
</gene>
<sequence length="222" mass="26093">MESTTQPVSELINDLFPQFEPALRHFLIENAGIRHIKADEQVMKTGQYMKATVLIAQGRIKLYREGREGEEFFMYYLEPGNACALSMVCATKQQTSQISAKAVDDAVLITIPVELMDDMMKLYKTWYYFVLETYRSRFEELLTVIDDVAFRSMDERLLVYLRKHSRQTNNREIRLSHSEIATDLNSSREVISRLLKKMEQRGLVTLNRNYIEWLEKITYLNK</sequence>
<dbReference type="InterPro" id="IPR018490">
    <property type="entry name" value="cNMP-bd_dom_sf"/>
</dbReference>
<keyword evidence="1" id="KW-0805">Transcription regulation</keyword>
<dbReference type="InterPro" id="IPR036390">
    <property type="entry name" value="WH_DNA-bd_sf"/>
</dbReference>
<organism evidence="6 7">
    <name type="scientific">Mucilaginibacter auburnensis</name>
    <dbReference type="NCBI Taxonomy" id="1457233"/>
    <lineage>
        <taxon>Bacteria</taxon>
        <taxon>Pseudomonadati</taxon>
        <taxon>Bacteroidota</taxon>
        <taxon>Sphingobacteriia</taxon>
        <taxon>Sphingobacteriales</taxon>
        <taxon>Sphingobacteriaceae</taxon>
        <taxon>Mucilaginibacter</taxon>
    </lineage>
</organism>
<dbReference type="InterPro" id="IPR014710">
    <property type="entry name" value="RmlC-like_jellyroll"/>
</dbReference>
<evidence type="ECO:0000313" key="7">
    <source>
        <dbReference type="Proteomes" id="UP000242687"/>
    </source>
</evidence>
<dbReference type="OrthoDB" id="9776746at2"/>
<dbReference type="InterPro" id="IPR036388">
    <property type="entry name" value="WH-like_DNA-bd_sf"/>
</dbReference>
<keyword evidence="7" id="KW-1185">Reference proteome</keyword>
<keyword evidence="2" id="KW-0238">DNA-binding</keyword>
<dbReference type="CDD" id="cd00038">
    <property type="entry name" value="CAP_ED"/>
    <property type="match status" value="1"/>
</dbReference>
<dbReference type="SUPFAM" id="SSF51206">
    <property type="entry name" value="cAMP-binding domain-like"/>
    <property type="match status" value="1"/>
</dbReference>
<evidence type="ECO:0000256" key="2">
    <source>
        <dbReference type="ARBA" id="ARBA00023125"/>
    </source>
</evidence>
<dbReference type="SUPFAM" id="SSF46785">
    <property type="entry name" value="Winged helix' DNA-binding domain"/>
    <property type="match status" value="1"/>
</dbReference>
<dbReference type="InterPro" id="IPR012318">
    <property type="entry name" value="HTH_CRP"/>
</dbReference>
<feature type="domain" description="HTH crp-type" evidence="5">
    <location>
        <begin position="151"/>
        <end position="217"/>
    </location>
</feature>
<dbReference type="GO" id="GO:0003677">
    <property type="term" value="F:DNA binding"/>
    <property type="evidence" value="ECO:0007669"/>
    <property type="project" value="UniProtKB-KW"/>
</dbReference>
<dbReference type="PRINTS" id="PR00034">
    <property type="entry name" value="HTHCRP"/>
</dbReference>
<proteinExistence type="predicted"/>
<dbReference type="Gene3D" id="2.60.120.10">
    <property type="entry name" value="Jelly Rolls"/>
    <property type="match status" value="1"/>
</dbReference>
<dbReference type="EMBL" id="PGFJ01000002">
    <property type="protein sequence ID" value="PJJ80081.1"/>
    <property type="molecule type" value="Genomic_DNA"/>
</dbReference>
<keyword evidence="3" id="KW-0804">Transcription</keyword>
<dbReference type="PROSITE" id="PS51063">
    <property type="entry name" value="HTH_CRP_2"/>
    <property type="match status" value="1"/>
</dbReference>
<dbReference type="SMART" id="SM00419">
    <property type="entry name" value="HTH_CRP"/>
    <property type="match status" value="1"/>
</dbReference>